<reference evidence="3" key="1">
    <citation type="submission" date="2017-01" db="EMBL/GenBank/DDBJ databases">
        <title>Comparative genomics of anhydrobiosis in the tardigrade Hypsibius dujardini.</title>
        <authorList>
            <person name="Yoshida Y."/>
            <person name="Koutsovoulos G."/>
            <person name="Laetsch D."/>
            <person name="Stevens L."/>
            <person name="Kumar S."/>
            <person name="Horikawa D."/>
            <person name="Ishino K."/>
            <person name="Komine S."/>
            <person name="Tomita M."/>
            <person name="Blaxter M."/>
            <person name="Arakawa K."/>
        </authorList>
    </citation>
    <scope>NUCLEOTIDE SEQUENCE [LARGE SCALE GENOMIC DNA]</scope>
    <source>
        <strain evidence="3">Z151</strain>
    </source>
</reference>
<keyword evidence="3" id="KW-1185">Reference proteome</keyword>
<name>A0A9X6NL17_HYPEX</name>
<evidence type="ECO:0000256" key="1">
    <source>
        <dbReference type="SAM" id="MobiDB-lite"/>
    </source>
</evidence>
<gene>
    <name evidence="2" type="ORF">BV898_19493</name>
</gene>
<comment type="caution">
    <text evidence="2">The sequence shown here is derived from an EMBL/GenBank/DDBJ whole genome shotgun (WGS) entry which is preliminary data.</text>
</comment>
<feature type="region of interest" description="Disordered" evidence="1">
    <location>
        <begin position="360"/>
        <end position="383"/>
    </location>
</feature>
<evidence type="ECO:0000313" key="3">
    <source>
        <dbReference type="Proteomes" id="UP000192578"/>
    </source>
</evidence>
<dbReference type="AlphaFoldDB" id="A0A9X6NL17"/>
<feature type="compositionally biased region" description="Basic residues" evidence="1">
    <location>
        <begin position="362"/>
        <end position="375"/>
    </location>
</feature>
<evidence type="ECO:0000313" key="2">
    <source>
        <dbReference type="EMBL" id="OWA55109.1"/>
    </source>
</evidence>
<proteinExistence type="predicted"/>
<dbReference type="Proteomes" id="UP000192578">
    <property type="component" value="Unassembled WGS sequence"/>
</dbReference>
<accession>A0A9X6NL17</accession>
<dbReference type="EMBL" id="MTYJ01000545">
    <property type="protein sequence ID" value="OWA55109.1"/>
    <property type="molecule type" value="Genomic_DNA"/>
</dbReference>
<organism evidence="2 3">
    <name type="scientific">Hypsibius exemplaris</name>
    <name type="common">Freshwater tardigrade</name>
    <dbReference type="NCBI Taxonomy" id="2072580"/>
    <lineage>
        <taxon>Eukaryota</taxon>
        <taxon>Metazoa</taxon>
        <taxon>Ecdysozoa</taxon>
        <taxon>Tardigrada</taxon>
        <taxon>Eutardigrada</taxon>
        <taxon>Parachela</taxon>
        <taxon>Hypsibioidea</taxon>
        <taxon>Hypsibiidae</taxon>
        <taxon>Hypsibius</taxon>
    </lineage>
</organism>
<dbReference type="OrthoDB" id="426210at2759"/>
<evidence type="ECO:0008006" key="4">
    <source>
        <dbReference type="Google" id="ProtNLM"/>
    </source>
</evidence>
<protein>
    <recommendedName>
        <fullName evidence="4">Reverse transcriptase domain-containing protein</fullName>
    </recommendedName>
</protein>
<sequence length="383" mass="43383">MEKSLATAPELANNDIERLSMTYHQKQTLCGRLQLRHEPHKDFCVRGLPNLRDSDSTTIDDYNNSVKADLEQLGIRIRFVAIKERASDDKRGTTYARIGTYVDQEEALLGADWPTNATQIINRLILMGDFNTPGVDWKNVDPVSPPGHKCDHVAIKLQSAVRPRQLKRMVKHRWIFNQEQSDAFRLSLSSVDWFLQLNGKSPTDQATILEEIVTTTAALFHKFVPYRLRHGEVQYPLSVRRAVKRRDVLFRQFRAAPPGAHREHRRLRRSQVTVVDGVQSDSIDVTSGVPQGSVLGPLLYICLVNAMRSSLSAGTKLALFADDSCPSRIIRSPSDTLALQDDLDSLGRWTQQRKLLQSGKSVHIRLSRKPHRLPPSRRTTSTE</sequence>